<reference evidence="2 3" key="1">
    <citation type="submission" date="2020-06" db="EMBL/GenBank/DDBJ databases">
        <title>Sulfitobacter algicola sp. nov., isolated from green algae.</title>
        <authorList>
            <person name="Wang C."/>
        </authorList>
    </citation>
    <scope>NUCLEOTIDE SEQUENCE [LARGE SCALE GENOMIC DNA]</scope>
    <source>
        <strain evidence="2 3">1151</strain>
    </source>
</reference>
<dbReference type="Pfam" id="PF21836">
    <property type="entry name" value="DUF6895"/>
    <property type="match status" value="1"/>
</dbReference>
<sequence length="296" mass="34093">MKTLEFHTVEDTYLRYANWFSRSLDGLLDNDEFYEDDRFLQFLGELSVLCILLESYDYPKGSTSGAMNDHLEKLIEYYLRAYPWKTDPKLYRLSCLLSNATQSDKSRSLLQLDYLRDTAISQFFSKERTPWEILTLKYSESPTELCNSNLLPSEVNLVSTSLLNSSCSPHLLTREGLYAITHIVLFSTRFGICDISSVVSDPAVLKERLFEILEYTLLADEADISAEFILSILALGVSWDEVATQFRETNAKFEFPALFEDQEAVQAEPQRFWDKYHTCLVVLMVCVLGNKSYDNN</sequence>
<comment type="caution">
    <text evidence="2">The sequence shown here is derived from an EMBL/GenBank/DDBJ whole genome shotgun (WGS) entry which is preliminary data.</text>
</comment>
<evidence type="ECO:0000259" key="1">
    <source>
        <dbReference type="Pfam" id="PF21836"/>
    </source>
</evidence>
<evidence type="ECO:0000313" key="2">
    <source>
        <dbReference type="EMBL" id="NSX53282.1"/>
    </source>
</evidence>
<proteinExistence type="predicted"/>
<dbReference type="InterPro" id="IPR054190">
    <property type="entry name" value="DUF6895"/>
</dbReference>
<protein>
    <recommendedName>
        <fullName evidence="1">DUF6895 domain-containing protein</fullName>
    </recommendedName>
</protein>
<feature type="domain" description="DUF6895" evidence="1">
    <location>
        <begin position="31"/>
        <end position="286"/>
    </location>
</feature>
<organism evidence="2 3">
    <name type="scientific">Parasulfitobacter algicola</name>
    <dbReference type="NCBI Taxonomy" id="2614809"/>
    <lineage>
        <taxon>Bacteria</taxon>
        <taxon>Pseudomonadati</taxon>
        <taxon>Pseudomonadota</taxon>
        <taxon>Alphaproteobacteria</taxon>
        <taxon>Rhodobacterales</taxon>
        <taxon>Roseobacteraceae</taxon>
        <taxon>Parasulfitobacter</taxon>
    </lineage>
</organism>
<evidence type="ECO:0000313" key="3">
    <source>
        <dbReference type="Proteomes" id="UP000777935"/>
    </source>
</evidence>
<name>A0ABX2IK71_9RHOB</name>
<dbReference type="EMBL" id="JABUFE010000001">
    <property type="protein sequence ID" value="NSX53282.1"/>
    <property type="molecule type" value="Genomic_DNA"/>
</dbReference>
<accession>A0ABX2IK71</accession>
<gene>
    <name evidence="2" type="ORF">HRQ87_00530</name>
</gene>
<dbReference type="RefSeq" id="WP_174134408.1">
    <property type="nucleotide sequence ID" value="NZ_JABUFE010000001.1"/>
</dbReference>
<dbReference type="Proteomes" id="UP000777935">
    <property type="component" value="Unassembled WGS sequence"/>
</dbReference>
<keyword evidence="3" id="KW-1185">Reference proteome</keyword>